<gene>
    <name evidence="1" type="ORF">COCVIDRAFT_90993</name>
</gene>
<organism evidence="1 2">
    <name type="scientific">Bipolaris victoriae (strain FI3)</name>
    <name type="common">Victoria blight of oats agent</name>
    <name type="synonym">Cochliobolus victoriae</name>
    <dbReference type="NCBI Taxonomy" id="930091"/>
    <lineage>
        <taxon>Eukaryota</taxon>
        <taxon>Fungi</taxon>
        <taxon>Dikarya</taxon>
        <taxon>Ascomycota</taxon>
        <taxon>Pezizomycotina</taxon>
        <taxon>Dothideomycetes</taxon>
        <taxon>Pleosporomycetidae</taxon>
        <taxon>Pleosporales</taxon>
        <taxon>Pleosporineae</taxon>
        <taxon>Pleosporaceae</taxon>
        <taxon>Bipolaris</taxon>
    </lineage>
</organism>
<proteinExistence type="predicted"/>
<evidence type="ECO:0000313" key="1">
    <source>
        <dbReference type="EMBL" id="EUN30207.1"/>
    </source>
</evidence>
<dbReference type="AlphaFoldDB" id="W7F1X3"/>
<name>W7F1X3_BIPV3</name>
<feature type="non-terminal residue" evidence="1">
    <location>
        <position position="1"/>
    </location>
</feature>
<dbReference type="GeneID" id="26259285"/>
<keyword evidence="2" id="KW-1185">Reference proteome</keyword>
<evidence type="ECO:0000313" key="2">
    <source>
        <dbReference type="Proteomes" id="UP000054337"/>
    </source>
</evidence>
<dbReference type="HOGENOM" id="CLU_2967143_0_0_1"/>
<dbReference type="EMBL" id="KI968707">
    <property type="protein sequence ID" value="EUN30207.1"/>
    <property type="molecule type" value="Genomic_DNA"/>
</dbReference>
<sequence>RLPTPNVDPIPASPCQPRPATSYQYGMMLSLEVTVPLQATGTSPIAAWMQSRWVMHSAA</sequence>
<dbReference type="Proteomes" id="UP000054337">
    <property type="component" value="Unassembled WGS sequence"/>
</dbReference>
<protein>
    <submittedName>
        <fullName evidence="1">Uncharacterized protein</fullName>
    </submittedName>
</protein>
<accession>W7F1X3</accession>
<dbReference type="RefSeq" id="XP_014559798.1">
    <property type="nucleotide sequence ID" value="XM_014704312.1"/>
</dbReference>
<reference evidence="1 2" key="1">
    <citation type="journal article" date="2013" name="PLoS Genet.">
        <title>Comparative genome structure, secondary metabolite, and effector coding capacity across Cochliobolus pathogens.</title>
        <authorList>
            <person name="Condon B.J."/>
            <person name="Leng Y."/>
            <person name="Wu D."/>
            <person name="Bushley K.E."/>
            <person name="Ohm R.A."/>
            <person name="Otillar R."/>
            <person name="Martin J."/>
            <person name="Schackwitz W."/>
            <person name="Grimwood J."/>
            <person name="MohdZainudin N."/>
            <person name="Xue C."/>
            <person name="Wang R."/>
            <person name="Manning V.A."/>
            <person name="Dhillon B."/>
            <person name="Tu Z.J."/>
            <person name="Steffenson B.J."/>
            <person name="Salamov A."/>
            <person name="Sun H."/>
            <person name="Lowry S."/>
            <person name="LaButti K."/>
            <person name="Han J."/>
            <person name="Copeland A."/>
            <person name="Lindquist E."/>
            <person name="Barry K."/>
            <person name="Schmutz J."/>
            <person name="Baker S.E."/>
            <person name="Ciuffetti L.M."/>
            <person name="Grigoriev I.V."/>
            <person name="Zhong S."/>
            <person name="Turgeon B.G."/>
        </authorList>
    </citation>
    <scope>NUCLEOTIDE SEQUENCE [LARGE SCALE GENOMIC DNA]</scope>
    <source>
        <strain evidence="1 2">FI3</strain>
    </source>
</reference>